<accession>A0A3N4LT44</accession>
<dbReference type="InParanoid" id="A0A3N4LT44"/>
<proteinExistence type="predicted"/>
<dbReference type="OrthoDB" id="10554605at2759"/>
<protein>
    <submittedName>
        <fullName evidence="1">Uncharacterized protein</fullName>
    </submittedName>
</protein>
<dbReference type="EMBL" id="ML121540">
    <property type="protein sequence ID" value="RPB24709.1"/>
    <property type="molecule type" value="Genomic_DNA"/>
</dbReference>
<name>A0A3N4LT44_9PEZI</name>
<dbReference type="Proteomes" id="UP000267821">
    <property type="component" value="Unassembled WGS sequence"/>
</dbReference>
<keyword evidence="2" id="KW-1185">Reference proteome</keyword>
<evidence type="ECO:0000313" key="1">
    <source>
        <dbReference type="EMBL" id="RPB24709.1"/>
    </source>
</evidence>
<evidence type="ECO:0000313" key="2">
    <source>
        <dbReference type="Proteomes" id="UP000267821"/>
    </source>
</evidence>
<gene>
    <name evidence="1" type="ORF">L211DRAFT_877158</name>
</gene>
<sequence length="102" mass="11647">MSPETYECPVYGCTSTNSPRSRFIEHIETHTKPYICRNLNVHRQKRHFFSSSSNLFYADVIQIGGVHDQIRTYRDLEDLISLLQSLEISIKSNLLGSNALGS</sequence>
<organism evidence="1 2">
    <name type="scientific">Terfezia boudieri ATCC MYA-4762</name>
    <dbReference type="NCBI Taxonomy" id="1051890"/>
    <lineage>
        <taxon>Eukaryota</taxon>
        <taxon>Fungi</taxon>
        <taxon>Dikarya</taxon>
        <taxon>Ascomycota</taxon>
        <taxon>Pezizomycotina</taxon>
        <taxon>Pezizomycetes</taxon>
        <taxon>Pezizales</taxon>
        <taxon>Pezizaceae</taxon>
        <taxon>Terfezia</taxon>
    </lineage>
</organism>
<dbReference type="AlphaFoldDB" id="A0A3N4LT44"/>
<reference evidence="1 2" key="1">
    <citation type="journal article" date="2018" name="Nat. Ecol. Evol.">
        <title>Pezizomycetes genomes reveal the molecular basis of ectomycorrhizal truffle lifestyle.</title>
        <authorList>
            <person name="Murat C."/>
            <person name="Payen T."/>
            <person name="Noel B."/>
            <person name="Kuo A."/>
            <person name="Morin E."/>
            <person name="Chen J."/>
            <person name="Kohler A."/>
            <person name="Krizsan K."/>
            <person name="Balestrini R."/>
            <person name="Da Silva C."/>
            <person name="Montanini B."/>
            <person name="Hainaut M."/>
            <person name="Levati E."/>
            <person name="Barry K.W."/>
            <person name="Belfiori B."/>
            <person name="Cichocki N."/>
            <person name="Clum A."/>
            <person name="Dockter R.B."/>
            <person name="Fauchery L."/>
            <person name="Guy J."/>
            <person name="Iotti M."/>
            <person name="Le Tacon F."/>
            <person name="Lindquist E.A."/>
            <person name="Lipzen A."/>
            <person name="Malagnac F."/>
            <person name="Mello A."/>
            <person name="Molinier V."/>
            <person name="Miyauchi S."/>
            <person name="Poulain J."/>
            <person name="Riccioni C."/>
            <person name="Rubini A."/>
            <person name="Sitrit Y."/>
            <person name="Splivallo R."/>
            <person name="Traeger S."/>
            <person name="Wang M."/>
            <person name="Zifcakova L."/>
            <person name="Wipf D."/>
            <person name="Zambonelli A."/>
            <person name="Paolocci F."/>
            <person name="Nowrousian M."/>
            <person name="Ottonello S."/>
            <person name="Baldrian P."/>
            <person name="Spatafora J.W."/>
            <person name="Henrissat B."/>
            <person name="Nagy L.G."/>
            <person name="Aury J.M."/>
            <person name="Wincker P."/>
            <person name="Grigoriev I.V."/>
            <person name="Bonfante P."/>
            <person name="Martin F.M."/>
        </authorList>
    </citation>
    <scope>NUCLEOTIDE SEQUENCE [LARGE SCALE GENOMIC DNA]</scope>
    <source>
        <strain evidence="1 2">ATCC MYA-4762</strain>
    </source>
</reference>